<proteinExistence type="predicted"/>
<protein>
    <submittedName>
        <fullName evidence="2">Uncharacterized protein</fullName>
    </submittedName>
</protein>
<evidence type="ECO:0000313" key="3">
    <source>
        <dbReference type="Proteomes" id="UP000001355"/>
    </source>
</evidence>
<dbReference type="KEGG" id="bpu:BPUM_1424"/>
<organism evidence="2 3">
    <name type="scientific">Bacillus pumilus (strain SAFR-032)</name>
    <dbReference type="NCBI Taxonomy" id="315750"/>
    <lineage>
        <taxon>Bacteria</taxon>
        <taxon>Bacillati</taxon>
        <taxon>Bacillota</taxon>
        <taxon>Bacilli</taxon>
        <taxon>Bacillales</taxon>
        <taxon>Bacillaceae</taxon>
        <taxon>Bacillus</taxon>
    </lineage>
</organism>
<sequence>MSFFFQKGLKARPEKSLSILDKNNNNPPKVLYHPQQELTDFHLMTVLYWYKQVQVLLLILCFR</sequence>
<gene>
    <name evidence="2" type="ordered locus">BPUM_1424</name>
</gene>
<dbReference type="AlphaFoldDB" id="A8FCZ0"/>
<dbReference type="Proteomes" id="UP000001355">
    <property type="component" value="Chromosome"/>
</dbReference>
<accession>A8FCZ0</accession>
<name>A8FCZ0_BACP2</name>
<feature type="region of interest" description="Disordered" evidence="1">
    <location>
        <begin position="1"/>
        <end position="22"/>
    </location>
</feature>
<dbReference type="HOGENOM" id="CLU_2876507_0_0_9"/>
<evidence type="ECO:0000313" key="2">
    <source>
        <dbReference type="EMBL" id="ABV62107.1"/>
    </source>
</evidence>
<evidence type="ECO:0000256" key="1">
    <source>
        <dbReference type="SAM" id="MobiDB-lite"/>
    </source>
</evidence>
<reference evidence="2 3" key="3">
    <citation type="journal article" date="2013" name="PLoS ONE">
        <title>Candidate genes that may be responsible for the unusual resistances exhibited by Bacillus pumilus SAFR-032 spores.</title>
        <authorList>
            <person name="Tirumalai M.R."/>
            <person name="Rastogi R."/>
            <person name="Zamani N."/>
            <person name="O'Bryant Williams E."/>
            <person name="Allen S."/>
            <person name="Diouf F."/>
            <person name="Kwende S."/>
            <person name="Weinstock G.M."/>
            <person name="Venkateswaran K.J."/>
            <person name="Fox G.E."/>
        </authorList>
    </citation>
    <scope>NUCLEOTIDE SEQUENCE [LARGE SCALE GENOMIC DNA]</scope>
    <source>
        <strain evidence="2 3">SAFR-032</strain>
    </source>
</reference>
<reference evidence="2 3" key="1">
    <citation type="journal article" date="2007" name="PLoS ONE">
        <title>Paradoxical DNA repair and peroxide resistance gene conservation in Bacillus pumilus SAFR-032.</title>
        <authorList>
            <person name="Gioia J."/>
            <person name="Yerrapragada S."/>
            <person name="Qin X."/>
            <person name="Jiang H."/>
            <person name="Igboeli O.C."/>
            <person name="Muzny D."/>
            <person name="Dugan-Rocha S."/>
            <person name="Ding Y."/>
            <person name="Hawes A."/>
            <person name="Liu W."/>
            <person name="Perez L."/>
            <person name="Kovar C."/>
            <person name="Dinh H."/>
            <person name="Lee S."/>
            <person name="Nazareth L."/>
            <person name="Blyth P."/>
            <person name="Holder M."/>
            <person name="Buhay C."/>
            <person name="Tirumalai M.R."/>
            <person name="Liu Y."/>
            <person name="Dasgupta I."/>
            <person name="Bokhetache L."/>
            <person name="Fujita M."/>
            <person name="Karouia F."/>
            <person name="Eswara Moorthy P."/>
            <person name="Siefert J."/>
            <person name="Uzman A."/>
            <person name="Buzumbo P."/>
            <person name="Verma A."/>
            <person name="Zwiya H."/>
            <person name="McWilliams B.D."/>
            <person name="Olowu A."/>
            <person name="Clinkenbeard K.D."/>
            <person name="Newcombe D."/>
            <person name="Golebiewski L."/>
            <person name="Petrosino J.F."/>
            <person name="Nicholson W.L."/>
            <person name="Fox G.E."/>
            <person name="Venkateswaran K."/>
            <person name="Highlander S.K."/>
            <person name="Weinstock G.M."/>
        </authorList>
    </citation>
    <scope>NUCLEOTIDE SEQUENCE [LARGE SCALE GENOMIC DNA]</scope>
    <source>
        <strain evidence="2 3">SAFR-032</strain>
    </source>
</reference>
<dbReference type="STRING" id="315750.BPUM_1424"/>
<reference evidence="2 3" key="2">
    <citation type="journal article" date="2013" name="Extremophiles">
        <title>An ICEBs1-like element may be associated with the extreme radiation and desiccation resistance of Bacillus pumilus SAFR-032 spores.</title>
        <authorList>
            <person name="Tirumalai M.R."/>
            <person name="Fox G.E."/>
        </authorList>
    </citation>
    <scope>NUCLEOTIDE SEQUENCE [LARGE SCALE GENOMIC DNA]</scope>
    <source>
        <strain evidence="2 3">SAFR-032</strain>
    </source>
</reference>
<dbReference type="EMBL" id="CP000813">
    <property type="protein sequence ID" value="ABV62107.1"/>
    <property type="molecule type" value="Genomic_DNA"/>
</dbReference>
<keyword evidence="3" id="KW-1185">Reference proteome</keyword>